<name>A0A835MGW8_9MAGN</name>
<evidence type="ECO:0000256" key="1">
    <source>
        <dbReference type="ARBA" id="ARBA00006722"/>
    </source>
</evidence>
<gene>
    <name evidence="6" type="ORF">IFM89_000795</name>
</gene>
<dbReference type="AlphaFoldDB" id="A0A835MGW8"/>
<feature type="signal peptide" evidence="5">
    <location>
        <begin position="1"/>
        <end position="20"/>
    </location>
</feature>
<sequence>MAKYLPIVYILFALLALVSVEKITLKVNAATCYATLGGCNSEVICRQQCQQQHQGEGYCEVDAKPDLTRVCTCQYNC</sequence>
<dbReference type="EMBL" id="JADFTS010000001">
    <property type="protein sequence ID" value="KAF9623306.1"/>
    <property type="molecule type" value="Genomic_DNA"/>
</dbReference>
<dbReference type="GO" id="GO:0050832">
    <property type="term" value="P:defense response to fungus"/>
    <property type="evidence" value="ECO:0007669"/>
    <property type="project" value="UniProtKB-KW"/>
</dbReference>
<reference evidence="6 7" key="1">
    <citation type="submission" date="2020-10" db="EMBL/GenBank/DDBJ databases">
        <title>The Coptis chinensis genome and diversification of protoberbering-type alkaloids.</title>
        <authorList>
            <person name="Wang B."/>
            <person name="Shu S."/>
            <person name="Song C."/>
            <person name="Liu Y."/>
        </authorList>
    </citation>
    <scope>NUCLEOTIDE SEQUENCE [LARGE SCALE GENOMIC DNA]</scope>
    <source>
        <strain evidence="6">HL-2020</strain>
        <tissue evidence="6">Leaf</tissue>
    </source>
</reference>
<dbReference type="Proteomes" id="UP000631114">
    <property type="component" value="Unassembled WGS sequence"/>
</dbReference>
<dbReference type="OrthoDB" id="1908470at2759"/>
<evidence type="ECO:0000313" key="7">
    <source>
        <dbReference type="Proteomes" id="UP000631114"/>
    </source>
</evidence>
<dbReference type="GO" id="GO:0031640">
    <property type="term" value="P:killing of cells of another organism"/>
    <property type="evidence" value="ECO:0007669"/>
    <property type="project" value="UniProtKB-KW"/>
</dbReference>
<keyword evidence="3" id="KW-0295">Fungicide</keyword>
<evidence type="ECO:0000256" key="5">
    <source>
        <dbReference type="SAM" id="SignalP"/>
    </source>
</evidence>
<comment type="caution">
    <text evidence="6">The sequence shown here is derived from an EMBL/GenBank/DDBJ whole genome shotgun (WGS) entry which is preliminary data.</text>
</comment>
<evidence type="ECO:0000256" key="2">
    <source>
        <dbReference type="ARBA" id="ARBA00022529"/>
    </source>
</evidence>
<keyword evidence="5" id="KW-0732">Signal</keyword>
<comment type="similarity">
    <text evidence="1">Belongs to the DEFL family.</text>
</comment>
<evidence type="ECO:0000256" key="4">
    <source>
        <dbReference type="ARBA" id="ARBA00022821"/>
    </source>
</evidence>
<protein>
    <recommendedName>
        <fullName evidence="8">Defensin-like protein</fullName>
    </recommendedName>
</protein>
<evidence type="ECO:0008006" key="8">
    <source>
        <dbReference type="Google" id="ProtNLM"/>
    </source>
</evidence>
<feature type="chain" id="PRO_5032772454" description="Defensin-like protein" evidence="5">
    <location>
        <begin position="21"/>
        <end position="77"/>
    </location>
</feature>
<evidence type="ECO:0000313" key="6">
    <source>
        <dbReference type="EMBL" id="KAF9623306.1"/>
    </source>
</evidence>
<dbReference type="InterPro" id="IPR010851">
    <property type="entry name" value="DEFL"/>
</dbReference>
<dbReference type="Pfam" id="PF07333">
    <property type="entry name" value="SLR1-BP"/>
    <property type="match status" value="1"/>
</dbReference>
<proteinExistence type="inferred from homology"/>
<keyword evidence="4" id="KW-0611">Plant defense</keyword>
<keyword evidence="7" id="KW-1185">Reference proteome</keyword>
<evidence type="ECO:0000256" key="3">
    <source>
        <dbReference type="ARBA" id="ARBA00022577"/>
    </source>
</evidence>
<organism evidence="6 7">
    <name type="scientific">Coptis chinensis</name>
    <dbReference type="NCBI Taxonomy" id="261450"/>
    <lineage>
        <taxon>Eukaryota</taxon>
        <taxon>Viridiplantae</taxon>
        <taxon>Streptophyta</taxon>
        <taxon>Embryophyta</taxon>
        <taxon>Tracheophyta</taxon>
        <taxon>Spermatophyta</taxon>
        <taxon>Magnoliopsida</taxon>
        <taxon>Ranunculales</taxon>
        <taxon>Ranunculaceae</taxon>
        <taxon>Coptidoideae</taxon>
        <taxon>Coptis</taxon>
    </lineage>
</organism>
<keyword evidence="2" id="KW-0929">Antimicrobial</keyword>
<accession>A0A835MGW8</accession>